<dbReference type="Proteomes" id="UP000701853">
    <property type="component" value="Chromosome 12"/>
</dbReference>
<evidence type="ECO:0000313" key="2">
    <source>
        <dbReference type="Proteomes" id="UP000701853"/>
    </source>
</evidence>
<protein>
    <recommendedName>
        <fullName evidence="3">DUF4283 domain-containing protein</fullName>
    </recommendedName>
</protein>
<proteinExistence type="predicted"/>
<gene>
    <name evidence="1" type="ORF">CXB51_032867</name>
</gene>
<comment type="caution">
    <text evidence="1">The sequence shown here is derived from an EMBL/GenBank/DDBJ whole genome shotgun (WGS) entry which is preliminary data.</text>
</comment>
<sequence>MRCLMDSVVHFPSLRNTIAVMVDVQRVLSGSPWFLNNHLLILQTIQKGENPSNIVLNFANFWFLEYDTSILTMGLKKFIRICVRLDISSSLKRKKKIQIGKKITVYPRFQYEKLSLFCFIYGKTSQDCLWLEPILCVLCRSDEACLRVGGSDRLMDHSGVMRVWKVKIRVVNGGRIWGVTQGGSHGINFQIQNLSLRNQVSRFPLKSLIAGAIWTVGP</sequence>
<reference evidence="1 2" key="1">
    <citation type="journal article" date="2021" name="bioRxiv">
        <title>The Gossypium anomalum genome as a resource for cotton improvement and evolutionary analysis of hybrid incompatibility.</title>
        <authorList>
            <person name="Grover C.E."/>
            <person name="Yuan D."/>
            <person name="Arick M.A."/>
            <person name="Miller E.R."/>
            <person name="Hu G."/>
            <person name="Peterson D.G."/>
            <person name="Wendel J.F."/>
            <person name="Udall J.A."/>
        </authorList>
    </citation>
    <scope>NUCLEOTIDE SEQUENCE [LARGE SCALE GENOMIC DNA]</scope>
    <source>
        <strain evidence="1">JFW-Udall</strain>
        <tissue evidence="1">Leaf</tissue>
    </source>
</reference>
<evidence type="ECO:0000313" key="1">
    <source>
        <dbReference type="EMBL" id="KAG8476024.1"/>
    </source>
</evidence>
<accession>A0A8J5Y3P3</accession>
<evidence type="ECO:0008006" key="3">
    <source>
        <dbReference type="Google" id="ProtNLM"/>
    </source>
</evidence>
<dbReference type="AlphaFoldDB" id="A0A8J5Y3P3"/>
<dbReference type="EMBL" id="JAHUZN010000012">
    <property type="protein sequence ID" value="KAG8476024.1"/>
    <property type="molecule type" value="Genomic_DNA"/>
</dbReference>
<dbReference type="OrthoDB" id="1729074at2759"/>
<name>A0A8J5Y3P3_9ROSI</name>
<organism evidence="1 2">
    <name type="scientific">Gossypium anomalum</name>
    <dbReference type="NCBI Taxonomy" id="47600"/>
    <lineage>
        <taxon>Eukaryota</taxon>
        <taxon>Viridiplantae</taxon>
        <taxon>Streptophyta</taxon>
        <taxon>Embryophyta</taxon>
        <taxon>Tracheophyta</taxon>
        <taxon>Spermatophyta</taxon>
        <taxon>Magnoliopsida</taxon>
        <taxon>eudicotyledons</taxon>
        <taxon>Gunneridae</taxon>
        <taxon>Pentapetalae</taxon>
        <taxon>rosids</taxon>
        <taxon>malvids</taxon>
        <taxon>Malvales</taxon>
        <taxon>Malvaceae</taxon>
        <taxon>Malvoideae</taxon>
        <taxon>Gossypium</taxon>
    </lineage>
</organism>
<keyword evidence="2" id="KW-1185">Reference proteome</keyword>